<dbReference type="InterPro" id="IPR050261">
    <property type="entry name" value="FrsA_esterase"/>
</dbReference>
<reference evidence="3" key="1">
    <citation type="journal article" date="2021" name="PeerJ">
        <title>Extensive microbial diversity within the chicken gut microbiome revealed by metagenomics and culture.</title>
        <authorList>
            <person name="Gilroy R."/>
            <person name="Ravi A."/>
            <person name="Getino M."/>
            <person name="Pursley I."/>
            <person name="Horton D.L."/>
            <person name="Alikhan N.F."/>
            <person name="Baker D."/>
            <person name="Gharbi K."/>
            <person name="Hall N."/>
            <person name="Watson M."/>
            <person name="Adriaenssens E.M."/>
            <person name="Foster-Nyarko E."/>
            <person name="Jarju S."/>
            <person name="Secka A."/>
            <person name="Antonio M."/>
            <person name="Oren A."/>
            <person name="Chaudhuri R.R."/>
            <person name="La Ragione R."/>
            <person name="Hildebrand F."/>
            <person name="Pallen M.J."/>
        </authorList>
    </citation>
    <scope>NUCLEOTIDE SEQUENCE</scope>
    <source>
        <strain evidence="3">6019</strain>
    </source>
</reference>
<dbReference type="SUPFAM" id="SSF53474">
    <property type="entry name" value="alpha/beta-Hydrolases"/>
    <property type="match status" value="1"/>
</dbReference>
<name>A0A921DW62_9STAP</name>
<dbReference type="AlphaFoldDB" id="A0A921DW62"/>
<accession>A0A921DW62</accession>
<comment type="caution">
    <text evidence="3">The sequence shown here is derived from an EMBL/GenBank/DDBJ whole genome shotgun (WGS) entry which is preliminary data.</text>
</comment>
<dbReference type="InterPro" id="IPR029058">
    <property type="entry name" value="AB_hydrolase_fold"/>
</dbReference>
<feature type="domain" description="Serine aminopeptidase S33" evidence="2">
    <location>
        <begin position="83"/>
        <end position="197"/>
    </location>
</feature>
<reference evidence="3" key="2">
    <citation type="submission" date="2021-09" db="EMBL/GenBank/DDBJ databases">
        <authorList>
            <person name="Gilroy R."/>
        </authorList>
    </citation>
    <scope>NUCLEOTIDE SEQUENCE</scope>
    <source>
        <strain evidence="3">6019</strain>
    </source>
</reference>
<dbReference type="Gene3D" id="3.40.50.1820">
    <property type="entry name" value="alpha/beta hydrolase"/>
    <property type="match status" value="1"/>
</dbReference>
<evidence type="ECO:0000313" key="3">
    <source>
        <dbReference type="EMBL" id="HJE19295.1"/>
    </source>
</evidence>
<dbReference type="EMBL" id="DYYI01000027">
    <property type="protein sequence ID" value="HJE19295.1"/>
    <property type="molecule type" value="Genomic_DNA"/>
</dbReference>
<dbReference type="PANTHER" id="PTHR22946">
    <property type="entry name" value="DIENELACTONE HYDROLASE DOMAIN-CONTAINING PROTEIN-RELATED"/>
    <property type="match status" value="1"/>
</dbReference>
<proteinExistence type="predicted"/>
<gene>
    <name evidence="3" type="ORF">K8V35_02960</name>
</gene>
<evidence type="ECO:0000313" key="4">
    <source>
        <dbReference type="Proteomes" id="UP000763505"/>
    </source>
</evidence>
<protein>
    <submittedName>
        <fullName evidence="3">Alpha/beta hydrolase</fullName>
    </submittedName>
</protein>
<organism evidence="3 4">
    <name type="scientific">Aliicoccus persicus</name>
    <dbReference type="NCBI Taxonomy" id="930138"/>
    <lineage>
        <taxon>Bacteria</taxon>
        <taxon>Bacillati</taxon>
        <taxon>Bacillota</taxon>
        <taxon>Bacilli</taxon>
        <taxon>Bacillales</taxon>
        <taxon>Staphylococcaceae</taxon>
        <taxon>Aliicoccus</taxon>
    </lineage>
</organism>
<dbReference type="PANTHER" id="PTHR22946:SF9">
    <property type="entry name" value="POLYKETIDE TRANSFERASE AF380"/>
    <property type="match status" value="1"/>
</dbReference>
<dbReference type="GO" id="GO:0052689">
    <property type="term" value="F:carboxylic ester hydrolase activity"/>
    <property type="evidence" value="ECO:0007669"/>
    <property type="project" value="UniProtKB-ARBA"/>
</dbReference>
<sequence length="342" mass="38218">MKRITKILLIVGLLLLLVIVLAPLLLVHQIYQESFGEPVETPAALAYPFDEFPDLNVEEFVLERDNNQDIYTFLFTPDDDSTEANALIVLAPGLGGATEFYTPLINYLVQSGYHVLSYDPSGHDKTADDDGFGSFSQGMVDADDILTHVTENHEDYADLPIVAMGHSWGGYSMGGSLEWHPEIEAAVLFAAFDRPGLLMDDEAEVIAGSAFATILKPYFRIYEFIRNSSHANQTVVDGVTNAEIPTLMLHSEDDPITDGPLSFDIFEEELSALDWVEIEVAADRGHSFMFYSEEDRETFAPFDTIDEEEIEAQSDGFERPSSVEIDDDYMTQVINFIEENIE</sequence>
<keyword evidence="1 3" id="KW-0378">Hydrolase</keyword>
<dbReference type="InterPro" id="IPR022742">
    <property type="entry name" value="Hydrolase_4"/>
</dbReference>
<evidence type="ECO:0000256" key="1">
    <source>
        <dbReference type="ARBA" id="ARBA00022801"/>
    </source>
</evidence>
<dbReference type="Proteomes" id="UP000763505">
    <property type="component" value="Unassembled WGS sequence"/>
</dbReference>
<evidence type="ECO:0000259" key="2">
    <source>
        <dbReference type="Pfam" id="PF12146"/>
    </source>
</evidence>
<dbReference type="Pfam" id="PF12146">
    <property type="entry name" value="Hydrolase_4"/>
    <property type="match status" value="1"/>
</dbReference>